<evidence type="ECO:0000256" key="5">
    <source>
        <dbReference type="SAM" id="Phobius"/>
    </source>
</evidence>
<dbReference type="GO" id="GO:0140359">
    <property type="term" value="F:ABC-type transporter activity"/>
    <property type="evidence" value="ECO:0007669"/>
    <property type="project" value="InterPro"/>
</dbReference>
<dbReference type="GO" id="GO:0016020">
    <property type="term" value="C:membrane"/>
    <property type="evidence" value="ECO:0007669"/>
    <property type="project" value="UniProtKB-SubCell"/>
</dbReference>
<dbReference type="InterPro" id="IPR013525">
    <property type="entry name" value="ABC2_TM"/>
</dbReference>
<protein>
    <submittedName>
        <fullName evidence="7">Unannotated protein</fullName>
    </submittedName>
</protein>
<evidence type="ECO:0000313" key="7">
    <source>
        <dbReference type="EMBL" id="CAB4702018.1"/>
    </source>
</evidence>
<dbReference type="PANTHER" id="PTHR43229">
    <property type="entry name" value="NODULATION PROTEIN J"/>
    <property type="match status" value="1"/>
</dbReference>
<organism evidence="7">
    <name type="scientific">freshwater metagenome</name>
    <dbReference type="NCBI Taxonomy" id="449393"/>
    <lineage>
        <taxon>unclassified sequences</taxon>
        <taxon>metagenomes</taxon>
        <taxon>ecological metagenomes</taxon>
    </lineage>
</organism>
<keyword evidence="4 5" id="KW-0472">Membrane</keyword>
<reference evidence="7" key="1">
    <citation type="submission" date="2020-05" db="EMBL/GenBank/DDBJ databases">
        <authorList>
            <person name="Chiriac C."/>
            <person name="Salcher M."/>
            <person name="Ghai R."/>
            <person name="Kavagutti S V."/>
        </authorList>
    </citation>
    <scope>NUCLEOTIDE SEQUENCE</scope>
</reference>
<gene>
    <name evidence="7" type="ORF">UFOPK2399_01424</name>
</gene>
<dbReference type="AlphaFoldDB" id="A0A6J6PZP9"/>
<comment type="subcellular location">
    <subcellularLocation>
        <location evidence="1">Membrane</location>
        <topology evidence="1">Multi-pass membrane protein</topology>
    </subcellularLocation>
</comment>
<evidence type="ECO:0000256" key="2">
    <source>
        <dbReference type="ARBA" id="ARBA00022692"/>
    </source>
</evidence>
<sequence length="269" mass="28743">MSNALPLTARAFWGLIVRDSRVLAREAVPFALRTLMNPLLFVFVFTYVLPKVGGAGIGAGAPSGPGFATVLLPGLIAVSIFFQGIAAVALPLSTELGATREIEDRLMAPVAIWVVALEKVCFSAVQSIIAAIAVFPLVYWIPATPPVITFNWPLLVLVVILASLAAGSMGLVLGTIVQPRQIGLIFSIVVLPVTFLGCVYYPWAALTTVRWLQIGVLVNPLVYVSEGLRAALTPDVTHMSIPIVLGAITIVFVALTWLGIRTFTRRVIT</sequence>
<feature type="transmembrane region" description="Helical" evidence="5">
    <location>
        <begin position="184"/>
        <end position="203"/>
    </location>
</feature>
<feature type="transmembrane region" description="Helical" evidence="5">
    <location>
        <begin position="152"/>
        <end position="177"/>
    </location>
</feature>
<feature type="transmembrane region" description="Helical" evidence="5">
    <location>
        <begin position="30"/>
        <end position="50"/>
    </location>
</feature>
<evidence type="ECO:0000259" key="6">
    <source>
        <dbReference type="PROSITE" id="PS51012"/>
    </source>
</evidence>
<feature type="transmembrane region" description="Helical" evidence="5">
    <location>
        <begin position="239"/>
        <end position="260"/>
    </location>
</feature>
<dbReference type="EMBL" id="CAEZXP010000004">
    <property type="protein sequence ID" value="CAB4702018.1"/>
    <property type="molecule type" value="Genomic_DNA"/>
</dbReference>
<keyword evidence="3 5" id="KW-1133">Transmembrane helix</keyword>
<feature type="domain" description="ABC transmembrane type-2" evidence="6">
    <location>
        <begin position="29"/>
        <end position="266"/>
    </location>
</feature>
<evidence type="ECO:0000256" key="4">
    <source>
        <dbReference type="ARBA" id="ARBA00023136"/>
    </source>
</evidence>
<accession>A0A6J6PZP9</accession>
<dbReference type="PANTHER" id="PTHR43229:SF3">
    <property type="entry name" value="ABC-TYPE MULTIDRUG TRANSPORT SYSTEM, PERMEASE COMPONENT"/>
    <property type="match status" value="1"/>
</dbReference>
<evidence type="ECO:0000256" key="1">
    <source>
        <dbReference type="ARBA" id="ARBA00004141"/>
    </source>
</evidence>
<name>A0A6J6PZP9_9ZZZZ</name>
<dbReference type="PROSITE" id="PS51012">
    <property type="entry name" value="ABC_TM2"/>
    <property type="match status" value="1"/>
</dbReference>
<feature type="transmembrane region" description="Helical" evidence="5">
    <location>
        <begin position="110"/>
        <end position="140"/>
    </location>
</feature>
<keyword evidence="2 5" id="KW-0812">Transmembrane</keyword>
<proteinExistence type="predicted"/>
<feature type="transmembrane region" description="Helical" evidence="5">
    <location>
        <begin position="70"/>
        <end position="90"/>
    </location>
</feature>
<evidence type="ECO:0000256" key="3">
    <source>
        <dbReference type="ARBA" id="ARBA00022989"/>
    </source>
</evidence>
<dbReference type="InterPro" id="IPR047817">
    <property type="entry name" value="ABC2_TM_bact-type"/>
</dbReference>
<dbReference type="Pfam" id="PF01061">
    <property type="entry name" value="ABC2_membrane"/>
    <property type="match status" value="1"/>
</dbReference>
<dbReference type="InterPro" id="IPR051784">
    <property type="entry name" value="Nod_factor_ABC_transporter"/>
</dbReference>